<dbReference type="PANTHER" id="PTHR32278:SF149">
    <property type="entry name" value="PHLOEM PROTEIN"/>
    <property type="match status" value="1"/>
</dbReference>
<name>A0AA38TRU3_9ASTR</name>
<evidence type="ECO:0000313" key="3">
    <source>
        <dbReference type="Proteomes" id="UP001172457"/>
    </source>
</evidence>
<gene>
    <name evidence="2" type="ORF">OSB04_011081</name>
</gene>
<dbReference type="Proteomes" id="UP001172457">
    <property type="component" value="Chromosome 3"/>
</dbReference>
<proteinExistence type="predicted"/>
<sequence>MMIEELLFSISKVNGKKCHMLPAKAVIYDSSNVKLYSERCDQPQSRFSEFVEILSRHELRIKCNIERRMLSPDTTYACFLVFKLSEKCRGLKCPVKARDMLPYKNVERTNIISFTSPNTVNFDKIKWIPNLREDGWMEVIVWETISDTHTGEFIPMDLKLISFEGTMFGLIISGIEFRPIKCTLLDYKGYGSLARQIEEKRDRAVRKQTPTARLPSRAERPSHAVSSLLAP</sequence>
<dbReference type="InterPro" id="IPR025886">
    <property type="entry name" value="PP2-like"/>
</dbReference>
<evidence type="ECO:0000256" key="1">
    <source>
        <dbReference type="SAM" id="MobiDB-lite"/>
    </source>
</evidence>
<comment type="caution">
    <text evidence="2">The sequence shown here is derived from an EMBL/GenBank/DDBJ whole genome shotgun (WGS) entry which is preliminary data.</text>
</comment>
<organism evidence="2 3">
    <name type="scientific">Centaurea solstitialis</name>
    <name type="common">yellow star-thistle</name>
    <dbReference type="NCBI Taxonomy" id="347529"/>
    <lineage>
        <taxon>Eukaryota</taxon>
        <taxon>Viridiplantae</taxon>
        <taxon>Streptophyta</taxon>
        <taxon>Embryophyta</taxon>
        <taxon>Tracheophyta</taxon>
        <taxon>Spermatophyta</taxon>
        <taxon>Magnoliopsida</taxon>
        <taxon>eudicotyledons</taxon>
        <taxon>Gunneridae</taxon>
        <taxon>Pentapetalae</taxon>
        <taxon>asterids</taxon>
        <taxon>campanulids</taxon>
        <taxon>Asterales</taxon>
        <taxon>Asteraceae</taxon>
        <taxon>Carduoideae</taxon>
        <taxon>Cardueae</taxon>
        <taxon>Centaureinae</taxon>
        <taxon>Centaurea</taxon>
    </lineage>
</organism>
<dbReference type="Pfam" id="PF14299">
    <property type="entry name" value="PP2"/>
    <property type="match status" value="1"/>
</dbReference>
<feature type="region of interest" description="Disordered" evidence="1">
    <location>
        <begin position="201"/>
        <end position="231"/>
    </location>
</feature>
<protein>
    <submittedName>
        <fullName evidence="2">Uncharacterized protein</fullName>
    </submittedName>
</protein>
<evidence type="ECO:0000313" key="2">
    <source>
        <dbReference type="EMBL" id="KAJ9556467.1"/>
    </source>
</evidence>
<reference evidence="2" key="1">
    <citation type="submission" date="2023-03" db="EMBL/GenBank/DDBJ databases">
        <title>Chromosome-scale reference genome and RAD-based genetic map of yellow starthistle (Centaurea solstitialis) reveal putative structural variation and QTLs associated with invader traits.</title>
        <authorList>
            <person name="Reatini B."/>
            <person name="Cang F.A."/>
            <person name="Jiang Q."/>
            <person name="Mckibben M.T.W."/>
            <person name="Barker M.S."/>
            <person name="Rieseberg L.H."/>
            <person name="Dlugosch K.M."/>
        </authorList>
    </citation>
    <scope>NUCLEOTIDE SEQUENCE</scope>
    <source>
        <strain evidence="2">CAN-66</strain>
        <tissue evidence="2">Leaf</tissue>
    </source>
</reference>
<dbReference type="AlphaFoldDB" id="A0AA38TRU3"/>
<dbReference type="PANTHER" id="PTHR32278">
    <property type="entry name" value="F-BOX DOMAIN-CONTAINING PROTEIN"/>
    <property type="match status" value="1"/>
</dbReference>
<keyword evidence="3" id="KW-1185">Reference proteome</keyword>
<dbReference type="EMBL" id="JARYMX010000003">
    <property type="protein sequence ID" value="KAJ9556467.1"/>
    <property type="molecule type" value="Genomic_DNA"/>
</dbReference>
<accession>A0AA38TRU3</accession>